<evidence type="ECO:0000313" key="2">
    <source>
        <dbReference type="EMBL" id="CAM12026.1"/>
    </source>
</evidence>
<dbReference type="EMBL" id="AM422018">
    <property type="protein sequence ID" value="CAM12026.1"/>
    <property type="molecule type" value="Genomic_DNA"/>
</dbReference>
<gene>
    <name evidence="2" type="ordered locus">PA0692</name>
</gene>
<feature type="transmembrane region" description="Helical" evidence="1">
    <location>
        <begin position="17"/>
        <end position="34"/>
    </location>
</feature>
<keyword evidence="1" id="KW-0812">Transmembrane</keyword>
<evidence type="ECO:0000256" key="1">
    <source>
        <dbReference type="SAM" id="Phobius"/>
    </source>
</evidence>
<keyword evidence="1" id="KW-0472">Membrane</keyword>
<name>B1VAQ3_PHYAS</name>
<keyword evidence="1" id="KW-1133">Transmembrane helix</keyword>
<dbReference type="STRING" id="59748.PA0692"/>
<feature type="transmembrane region" description="Helical" evidence="1">
    <location>
        <begin position="61"/>
        <end position="81"/>
    </location>
</feature>
<sequence length="87" mass="9715">MKGKVIMDFYNDVVNNRAIWTFVSVLIILSALLLSDSDDFISMGGGSFGSSQTRKIKGERFFLNFVITLLTVSCLGLSLYMQLKPIK</sequence>
<dbReference type="KEGG" id="pal:PA0692"/>
<accession>B1VAQ3</accession>
<organism evidence="2 3">
    <name type="scientific">Phytoplasma australiense</name>
    <dbReference type="NCBI Taxonomy" id="59748"/>
    <lineage>
        <taxon>Bacteria</taxon>
        <taxon>Bacillati</taxon>
        <taxon>Mycoplasmatota</taxon>
        <taxon>Mollicutes</taxon>
        <taxon>Acholeplasmatales</taxon>
        <taxon>Acholeplasmataceae</taxon>
        <taxon>Candidatus Phytoplasma</taxon>
        <taxon>16SrXII (Stolbur group)</taxon>
    </lineage>
</organism>
<protein>
    <submittedName>
        <fullName evidence="2">Uncharacterized protein</fullName>
    </submittedName>
</protein>
<evidence type="ECO:0000313" key="3">
    <source>
        <dbReference type="Proteomes" id="UP000008323"/>
    </source>
</evidence>
<reference evidence="2 3" key="1">
    <citation type="journal article" date="2008" name="J. Bacteriol.">
        <title>Comparative genome analysis of 'Candidatus Phytoplasma australiense' (subgroup tuf-Australia I; rp-A) and 'Ca. Phytoplasma asteris' strains OY-M and AY-WB.</title>
        <authorList>
            <person name="Tran-Nguyen L.T."/>
            <person name="Kube M."/>
            <person name="Schneider B."/>
            <person name="Reinhardt R."/>
            <person name="Gibb K.S."/>
        </authorList>
    </citation>
    <scope>NUCLEOTIDE SEQUENCE [LARGE SCALE GENOMIC DNA]</scope>
</reference>
<dbReference type="AlphaFoldDB" id="B1VAQ3"/>
<proteinExistence type="predicted"/>
<dbReference type="Proteomes" id="UP000008323">
    <property type="component" value="Chromosome"/>
</dbReference>